<dbReference type="AlphaFoldDB" id="A0A1B0AXU0"/>
<evidence type="ECO:0000256" key="1">
    <source>
        <dbReference type="SAM" id="Phobius"/>
    </source>
</evidence>
<feature type="transmembrane region" description="Helical" evidence="1">
    <location>
        <begin position="108"/>
        <end position="126"/>
    </location>
</feature>
<reference evidence="2" key="2">
    <citation type="submission" date="2020-05" db="UniProtKB">
        <authorList>
            <consortium name="EnsemblMetazoa"/>
        </authorList>
    </citation>
    <scope>IDENTIFICATION</scope>
    <source>
        <strain evidence="2">IAEA</strain>
    </source>
</reference>
<keyword evidence="1" id="KW-1133">Transmembrane helix</keyword>
<accession>A0A1B0AXU0</accession>
<reference evidence="3" key="1">
    <citation type="submission" date="2015-01" db="EMBL/GenBank/DDBJ databases">
        <authorList>
            <person name="Aksoy S."/>
            <person name="Warren W."/>
            <person name="Wilson R.K."/>
        </authorList>
    </citation>
    <scope>NUCLEOTIDE SEQUENCE [LARGE SCALE GENOMIC DNA]</scope>
    <source>
        <strain evidence="3">IAEA</strain>
    </source>
</reference>
<evidence type="ECO:0000313" key="3">
    <source>
        <dbReference type="Proteomes" id="UP000092460"/>
    </source>
</evidence>
<dbReference type="EMBL" id="JXJN01005406">
    <property type="status" value="NOT_ANNOTATED_CDS"/>
    <property type="molecule type" value="Genomic_DNA"/>
</dbReference>
<dbReference type="Proteomes" id="UP000092460">
    <property type="component" value="Unassembled WGS sequence"/>
</dbReference>
<proteinExistence type="predicted"/>
<keyword evidence="1" id="KW-0812">Transmembrane</keyword>
<dbReference type="EnsemblMetazoa" id="GPPI012330-RA">
    <property type="protein sequence ID" value="GPPI012330-PA"/>
    <property type="gene ID" value="GPPI012330"/>
</dbReference>
<keyword evidence="3" id="KW-1185">Reference proteome</keyword>
<name>A0A1B0AXU0_9MUSC</name>
<organism evidence="2 3">
    <name type="scientific">Glossina palpalis gambiensis</name>
    <dbReference type="NCBI Taxonomy" id="67801"/>
    <lineage>
        <taxon>Eukaryota</taxon>
        <taxon>Metazoa</taxon>
        <taxon>Ecdysozoa</taxon>
        <taxon>Arthropoda</taxon>
        <taxon>Hexapoda</taxon>
        <taxon>Insecta</taxon>
        <taxon>Pterygota</taxon>
        <taxon>Neoptera</taxon>
        <taxon>Endopterygota</taxon>
        <taxon>Diptera</taxon>
        <taxon>Brachycera</taxon>
        <taxon>Muscomorpha</taxon>
        <taxon>Hippoboscoidea</taxon>
        <taxon>Glossinidae</taxon>
        <taxon>Glossina</taxon>
    </lineage>
</organism>
<protein>
    <submittedName>
        <fullName evidence="2">Uncharacterized protein</fullName>
    </submittedName>
</protein>
<sequence>MCIYSCVCIRMHMRAFYTRIQKCTFPLTTPPLSPPSPPLSVSSHCYHIIMCSCIWFSTTPRLRCIVCLSRTLIYINIQHNNKQNIVVVCNACRLFRLVMATARVYESYFVFIFNVCRFICELLLVVSKLMLKHVAFGGPVGHLKGAFLSGMSFYNFNHRSEVALLR</sequence>
<evidence type="ECO:0000313" key="2">
    <source>
        <dbReference type="EnsemblMetazoa" id="GPPI012330-PA"/>
    </source>
</evidence>
<dbReference type="VEuPathDB" id="VectorBase:GPPI012330"/>
<keyword evidence="1" id="KW-0472">Membrane</keyword>